<evidence type="ECO:0000313" key="1">
    <source>
        <dbReference type="EMBL" id="TXJ12003.1"/>
    </source>
</evidence>
<protein>
    <submittedName>
        <fullName evidence="1">Uncharacterized protein</fullName>
    </submittedName>
</protein>
<dbReference type="EMBL" id="SAXT01000005">
    <property type="protein sequence ID" value="TXJ12003.1"/>
    <property type="molecule type" value="Genomic_DNA"/>
</dbReference>
<proteinExistence type="predicted"/>
<dbReference type="AlphaFoldDB" id="A0A5C8CH68"/>
<name>A0A5C8CH68_9SPIR</name>
<organism evidence="1 2">
    <name type="scientific">Brachyspira aalborgi</name>
    <dbReference type="NCBI Taxonomy" id="29522"/>
    <lineage>
        <taxon>Bacteria</taxon>
        <taxon>Pseudomonadati</taxon>
        <taxon>Spirochaetota</taxon>
        <taxon>Spirochaetia</taxon>
        <taxon>Brachyspirales</taxon>
        <taxon>Brachyspiraceae</taxon>
        <taxon>Brachyspira</taxon>
    </lineage>
</organism>
<reference evidence="1 2" key="1">
    <citation type="journal article" date="1992" name="Lakartidningen">
        <title>[Penicillin V and not amoxicillin is the first choice preparation in acute otitis].</title>
        <authorList>
            <person name="Kamme C."/>
            <person name="Lundgren K."/>
            <person name="Prellner K."/>
        </authorList>
    </citation>
    <scope>NUCLEOTIDE SEQUENCE [LARGE SCALE GENOMIC DNA]</scope>
    <source>
        <strain evidence="1 2">W1</strain>
    </source>
</reference>
<dbReference type="Proteomes" id="UP000325116">
    <property type="component" value="Unassembled WGS sequence"/>
</dbReference>
<dbReference type="RefSeq" id="WP_147758853.1">
    <property type="nucleotide sequence ID" value="NZ_SAXT01000005.1"/>
</dbReference>
<comment type="caution">
    <text evidence="1">The sequence shown here is derived from an EMBL/GenBank/DDBJ whole genome shotgun (WGS) entry which is preliminary data.</text>
</comment>
<evidence type="ECO:0000313" key="2">
    <source>
        <dbReference type="Proteomes" id="UP000325116"/>
    </source>
</evidence>
<gene>
    <name evidence="1" type="ORF">EPJ80_09920</name>
</gene>
<sequence length="133" mass="15204">MFSPPEYRFRTTKEKYNHRIMMELNAFFGGVTVVNNDDKVRIKCNNENIVVLDYEYTISRKGKAFGFVSSEIEAMRCSAILTEADIEALLSGVNMIRVEAGKSFINIAVSKNDSKKLIKTLEELIKKLEDNKK</sequence>
<accession>A0A5C8CH68</accession>